<keyword evidence="7 10" id="KW-0472">Membrane</keyword>
<dbReference type="InterPro" id="IPR001708">
    <property type="entry name" value="YidC/ALB3/OXA1/COX18"/>
</dbReference>
<gene>
    <name evidence="12" type="ORF">US28_C0007G0051</name>
</gene>
<dbReference type="GO" id="GO:0005886">
    <property type="term" value="C:plasma membrane"/>
    <property type="evidence" value="ECO:0007669"/>
    <property type="project" value="UniProtKB-SubCell"/>
</dbReference>
<accession>A0A0G0FQ69</accession>
<feature type="transmembrane region" description="Helical" evidence="10">
    <location>
        <begin position="225"/>
        <end position="247"/>
    </location>
</feature>
<dbReference type="EMBL" id="LBSJ01000007">
    <property type="protein sequence ID" value="KKQ15960.1"/>
    <property type="molecule type" value="Genomic_DNA"/>
</dbReference>
<dbReference type="Pfam" id="PF02096">
    <property type="entry name" value="60KD_IMP"/>
    <property type="match status" value="1"/>
</dbReference>
<sequence>MQIIFDLFNTLFFAPLVNLLVLIIRALESLGVAGALGFAIIIMTIGIRLLIWPFMSSQLKSAKKMADMKPHLDQLKNKHKDDKQALAKAQMDLYKEHGVNPAGGCVPALIQLPILIALYQVILAMFDGANGLERINKVLYNSSWHLSSPPDPHFLGFNLGSKPSDFAAVGVFVLLIPIITGLLQFFQSKMMVPTPVKVYPKDSPKEKKEKDEASDAAAAVQSQMVYLMPVMIGYFAFSFPIGLSIYWNTFTLLGIYHQYRVGGWGGMKEFVSRLRPLGK</sequence>
<evidence type="ECO:0000256" key="7">
    <source>
        <dbReference type="ARBA" id="ARBA00023136"/>
    </source>
</evidence>
<evidence type="ECO:0000313" key="12">
    <source>
        <dbReference type="EMBL" id="KKQ15960.1"/>
    </source>
</evidence>
<comment type="similarity">
    <text evidence="9">Belongs to the OXA1/ALB3/YidC family.</text>
</comment>
<keyword evidence="3" id="KW-1003">Cell membrane</keyword>
<keyword evidence="2" id="KW-0813">Transport</keyword>
<evidence type="ECO:0000256" key="1">
    <source>
        <dbReference type="ARBA" id="ARBA00004651"/>
    </source>
</evidence>
<dbReference type="GO" id="GO:0051205">
    <property type="term" value="P:protein insertion into membrane"/>
    <property type="evidence" value="ECO:0007669"/>
    <property type="project" value="TreeGrafter"/>
</dbReference>
<protein>
    <submittedName>
        <fullName evidence="12">Preprotein translocase YidC subunit</fullName>
    </submittedName>
</protein>
<evidence type="ECO:0000256" key="3">
    <source>
        <dbReference type="ARBA" id="ARBA00022475"/>
    </source>
</evidence>
<dbReference type="InterPro" id="IPR047196">
    <property type="entry name" value="YidC_ALB_C"/>
</dbReference>
<keyword evidence="6 10" id="KW-1133">Transmembrane helix</keyword>
<dbReference type="InterPro" id="IPR028055">
    <property type="entry name" value="YidC/Oxa/ALB_C"/>
</dbReference>
<organism evidence="12 13">
    <name type="scientific">Candidatus Daviesbacteria bacterium GW2011_GWA1_36_8</name>
    <dbReference type="NCBI Taxonomy" id="1618417"/>
    <lineage>
        <taxon>Bacteria</taxon>
        <taxon>Candidatus Daviesiibacteriota</taxon>
    </lineage>
</organism>
<evidence type="ECO:0000256" key="10">
    <source>
        <dbReference type="SAM" id="Phobius"/>
    </source>
</evidence>
<keyword evidence="4 9" id="KW-0812">Transmembrane</keyword>
<keyword evidence="8" id="KW-0143">Chaperone</keyword>
<feature type="domain" description="Membrane insertase YidC/Oxa/ALB C-terminal" evidence="11">
    <location>
        <begin position="37"/>
        <end position="259"/>
    </location>
</feature>
<evidence type="ECO:0000256" key="2">
    <source>
        <dbReference type="ARBA" id="ARBA00022448"/>
    </source>
</evidence>
<dbReference type="Proteomes" id="UP000034448">
    <property type="component" value="Unassembled WGS sequence"/>
</dbReference>
<feature type="transmembrane region" description="Helical" evidence="10">
    <location>
        <begin position="166"/>
        <end position="186"/>
    </location>
</feature>
<feature type="transmembrane region" description="Helical" evidence="10">
    <location>
        <begin position="33"/>
        <end position="55"/>
    </location>
</feature>
<dbReference type="PANTHER" id="PTHR12428">
    <property type="entry name" value="OXA1"/>
    <property type="match status" value="1"/>
</dbReference>
<keyword evidence="5" id="KW-0653">Protein transport</keyword>
<feature type="transmembrane region" description="Helical" evidence="10">
    <location>
        <begin position="7"/>
        <end position="27"/>
    </location>
</feature>
<evidence type="ECO:0000256" key="5">
    <source>
        <dbReference type="ARBA" id="ARBA00022927"/>
    </source>
</evidence>
<comment type="subcellular location">
    <subcellularLocation>
        <location evidence="1">Cell membrane</location>
        <topology evidence="1">Multi-pass membrane protein</topology>
    </subcellularLocation>
    <subcellularLocation>
        <location evidence="9">Membrane</location>
        <topology evidence="9">Multi-pass membrane protein</topology>
    </subcellularLocation>
</comment>
<evidence type="ECO:0000313" key="13">
    <source>
        <dbReference type="Proteomes" id="UP000034448"/>
    </source>
</evidence>
<evidence type="ECO:0000256" key="9">
    <source>
        <dbReference type="RuleBase" id="RU003945"/>
    </source>
</evidence>
<dbReference type="GO" id="GO:0032977">
    <property type="term" value="F:membrane insertase activity"/>
    <property type="evidence" value="ECO:0007669"/>
    <property type="project" value="InterPro"/>
</dbReference>
<comment type="caution">
    <text evidence="12">The sequence shown here is derived from an EMBL/GenBank/DDBJ whole genome shotgun (WGS) entry which is preliminary data.</text>
</comment>
<dbReference type="AlphaFoldDB" id="A0A0G0FQ69"/>
<dbReference type="PATRIC" id="fig|1618417.4.peg.343"/>
<name>A0A0G0FQ69_9BACT</name>
<dbReference type="NCBIfam" id="TIGR03592">
    <property type="entry name" value="yidC_oxa1_cterm"/>
    <property type="match status" value="1"/>
</dbReference>
<dbReference type="PANTHER" id="PTHR12428:SF65">
    <property type="entry name" value="CYTOCHROME C OXIDASE ASSEMBLY PROTEIN COX18, MITOCHONDRIAL"/>
    <property type="match status" value="1"/>
</dbReference>
<evidence type="ECO:0000256" key="8">
    <source>
        <dbReference type="ARBA" id="ARBA00023186"/>
    </source>
</evidence>
<proteinExistence type="inferred from homology"/>
<evidence type="ECO:0000259" key="11">
    <source>
        <dbReference type="Pfam" id="PF02096"/>
    </source>
</evidence>
<dbReference type="CDD" id="cd20070">
    <property type="entry name" value="5TM_YidC_Alb3"/>
    <property type="match status" value="1"/>
</dbReference>
<feature type="transmembrane region" description="Helical" evidence="10">
    <location>
        <begin position="105"/>
        <end position="126"/>
    </location>
</feature>
<evidence type="ECO:0000256" key="4">
    <source>
        <dbReference type="ARBA" id="ARBA00022692"/>
    </source>
</evidence>
<reference evidence="12 13" key="1">
    <citation type="journal article" date="2015" name="Nature">
        <title>rRNA introns, odd ribosomes, and small enigmatic genomes across a large radiation of phyla.</title>
        <authorList>
            <person name="Brown C.T."/>
            <person name="Hug L.A."/>
            <person name="Thomas B.C."/>
            <person name="Sharon I."/>
            <person name="Castelle C.J."/>
            <person name="Singh A."/>
            <person name="Wilkins M.J."/>
            <person name="Williams K.H."/>
            <person name="Banfield J.F."/>
        </authorList>
    </citation>
    <scope>NUCLEOTIDE SEQUENCE [LARGE SCALE GENOMIC DNA]</scope>
</reference>
<dbReference type="GO" id="GO:0015031">
    <property type="term" value="P:protein transport"/>
    <property type="evidence" value="ECO:0007669"/>
    <property type="project" value="UniProtKB-KW"/>
</dbReference>
<evidence type="ECO:0000256" key="6">
    <source>
        <dbReference type="ARBA" id="ARBA00022989"/>
    </source>
</evidence>